<protein>
    <submittedName>
        <fullName evidence="1">Uncharacterized protein</fullName>
    </submittedName>
</protein>
<dbReference type="Proteomes" id="UP000095743">
    <property type="component" value="Chromosome"/>
</dbReference>
<keyword evidence="2" id="KW-1185">Reference proteome</keyword>
<evidence type="ECO:0000313" key="2">
    <source>
        <dbReference type="Proteomes" id="UP000095743"/>
    </source>
</evidence>
<sequence length="113" mass="12922">MMDGNDFLFSMVETADGSAVFITSKDVWEEEAVMSQGFDDEEMKILEPILGKAGLRELMESCYEMTKPSGETKDILLEQGLMQDKNFDNYVTKEFALVCSYAIVLDEFFRFII</sequence>
<dbReference type="RefSeq" id="WP_069974255.1">
    <property type="nucleotide sequence ID" value="NZ_CP017269.1"/>
</dbReference>
<dbReference type="EMBL" id="CP017269">
    <property type="protein sequence ID" value="AOT68679.1"/>
    <property type="molecule type" value="Genomic_DNA"/>
</dbReference>
<dbReference type="OrthoDB" id="1954463at2"/>
<evidence type="ECO:0000313" key="1">
    <source>
        <dbReference type="EMBL" id="AOT68679.1"/>
    </source>
</evidence>
<accession>A0A1D8GCP7</accession>
<proteinExistence type="predicted"/>
<dbReference type="AlphaFoldDB" id="A0A1D8GCP7"/>
<name>A0A1D8GCP7_9FIRM</name>
<gene>
    <name evidence="1" type="ORF">Gferi_03255</name>
</gene>
<reference evidence="1 2" key="1">
    <citation type="submission" date="2016-09" db="EMBL/GenBank/DDBJ databases">
        <title>Genomic analysis reveals versatility of anaerobic energy metabolism of Geosporobacter ferrireducens IRF9 of phylum Firmicutes.</title>
        <authorList>
            <person name="Kim S.-J."/>
        </authorList>
    </citation>
    <scope>NUCLEOTIDE SEQUENCE [LARGE SCALE GENOMIC DNA]</scope>
    <source>
        <strain evidence="1 2">IRF9</strain>
    </source>
</reference>
<organism evidence="1 2">
    <name type="scientific">Geosporobacter ferrireducens</name>
    <dbReference type="NCBI Taxonomy" id="1424294"/>
    <lineage>
        <taxon>Bacteria</taxon>
        <taxon>Bacillati</taxon>
        <taxon>Bacillota</taxon>
        <taxon>Clostridia</taxon>
        <taxon>Peptostreptococcales</taxon>
        <taxon>Thermotaleaceae</taxon>
        <taxon>Geosporobacter</taxon>
    </lineage>
</organism>
<dbReference type="KEGG" id="gfe:Gferi_03255"/>